<proteinExistence type="predicted"/>
<feature type="transmembrane region" description="Helical" evidence="1">
    <location>
        <begin position="278"/>
        <end position="297"/>
    </location>
</feature>
<reference evidence="2 3" key="1">
    <citation type="submission" date="2018-04" db="EMBL/GenBank/DDBJ databases">
        <title>Thalassorhabdus spongiae gen. nov., sp. nov., isolated from a marine sponge in South-West Iceland.</title>
        <authorList>
            <person name="Knobloch S."/>
            <person name="Daussin A."/>
            <person name="Johannsson R."/>
            <person name="Marteinsson V.T."/>
        </authorList>
    </citation>
    <scope>NUCLEOTIDE SEQUENCE [LARGE SCALE GENOMIC DNA]</scope>
    <source>
        <strain evidence="2 3">Hp12</strain>
    </source>
</reference>
<dbReference type="AlphaFoldDB" id="A0A2V1GZ98"/>
<name>A0A2V1GZ98_9GAMM</name>
<evidence type="ECO:0008006" key="4">
    <source>
        <dbReference type="Google" id="ProtNLM"/>
    </source>
</evidence>
<keyword evidence="1" id="KW-1133">Transmembrane helix</keyword>
<feature type="transmembrane region" description="Helical" evidence="1">
    <location>
        <begin position="20"/>
        <end position="43"/>
    </location>
</feature>
<evidence type="ECO:0000313" key="3">
    <source>
        <dbReference type="Proteomes" id="UP000244906"/>
    </source>
</evidence>
<keyword evidence="3" id="KW-1185">Reference proteome</keyword>
<feature type="transmembrane region" description="Helical" evidence="1">
    <location>
        <begin position="55"/>
        <end position="77"/>
    </location>
</feature>
<feature type="transmembrane region" description="Helical" evidence="1">
    <location>
        <begin position="209"/>
        <end position="234"/>
    </location>
</feature>
<feature type="transmembrane region" description="Helical" evidence="1">
    <location>
        <begin position="115"/>
        <end position="137"/>
    </location>
</feature>
<evidence type="ECO:0000256" key="1">
    <source>
        <dbReference type="SAM" id="Phobius"/>
    </source>
</evidence>
<dbReference type="OrthoDB" id="9797308at2"/>
<dbReference type="Proteomes" id="UP000244906">
    <property type="component" value="Unassembled WGS sequence"/>
</dbReference>
<feature type="transmembrane region" description="Helical" evidence="1">
    <location>
        <begin position="170"/>
        <end position="188"/>
    </location>
</feature>
<protein>
    <recommendedName>
        <fullName evidence="4">Nucleoside transporter/FeoB GTPase Gate domain-containing protein</fullName>
    </recommendedName>
</protein>
<gene>
    <name evidence="2" type="ORF">DC094_05040</name>
</gene>
<evidence type="ECO:0000313" key="2">
    <source>
        <dbReference type="EMBL" id="PVZ72374.1"/>
    </source>
</evidence>
<keyword evidence="1" id="KW-0472">Membrane</keyword>
<sequence length="314" mass="34600">MGRFLREIWSVVWPLYKVMVPMLLLVKVLELLGVIDWLGWLLAPVTELLGLPASAGLIWATALLTNIYGGMAVFVNLSAFESWSVAQVTVLGLMLLIGHNLPVEGRIAQLAGVRLSYTLLLRIGGGLLLAGLLNQIYQFGGWLQQPAKLFWKPEIADSSLTSWAVAQLQGLGWILLIVAALLLLLKVLKKLHIERLISWMLRPLLRMMGIGRQATSMALIGVTLGLAYGGGLLIREAKAGHLSDSDVFSSITLLGLCHSLIEDTLLILLLGADLSGVLWFRLLLALCVVAVINRLFIWMMKSKRAHWVFLNQKP</sequence>
<comment type="caution">
    <text evidence="2">The sequence shown here is derived from an EMBL/GenBank/DDBJ whole genome shotgun (WGS) entry which is preliminary data.</text>
</comment>
<dbReference type="EMBL" id="QDDL01000001">
    <property type="protein sequence ID" value="PVZ72374.1"/>
    <property type="molecule type" value="Genomic_DNA"/>
</dbReference>
<keyword evidence="1" id="KW-0812">Transmembrane</keyword>
<organism evidence="2 3">
    <name type="scientific">Pelagibaculum spongiae</name>
    <dbReference type="NCBI Taxonomy" id="2080658"/>
    <lineage>
        <taxon>Bacteria</taxon>
        <taxon>Pseudomonadati</taxon>
        <taxon>Pseudomonadota</taxon>
        <taxon>Gammaproteobacteria</taxon>
        <taxon>Oceanospirillales</taxon>
        <taxon>Pelagibaculum</taxon>
    </lineage>
</organism>
<accession>A0A2V1GZ98</accession>